<name>A0ABN3ECB7_9ACTN</name>
<keyword evidence="2" id="KW-1185">Reference proteome</keyword>
<sequence>MWEILAELAVLAGDGLPRALRARRARRRLAAGLPARIPCSVRSERPGWPTRYTRGSLRFTPASSTAAFGSRHHPYLGLPPGGEFFDPGPAAPDDQDWLVTVYQPPGGGAAVNIQVRTRYLPSVRLALGGG</sequence>
<accession>A0ABN3ECB7</accession>
<reference evidence="1 2" key="1">
    <citation type="journal article" date="2019" name="Int. J. Syst. Evol. Microbiol.">
        <title>The Global Catalogue of Microorganisms (GCM) 10K type strain sequencing project: providing services to taxonomists for standard genome sequencing and annotation.</title>
        <authorList>
            <consortium name="The Broad Institute Genomics Platform"/>
            <consortium name="The Broad Institute Genome Sequencing Center for Infectious Disease"/>
            <person name="Wu L."/>
            <person name="Ma J."/>
        </authorList>
    </citation>
    <scope>NUCLEOTIDE SEQUENCE [LARGE SCALE GENOMIC DNA]</scope>
    <source>
        <strain evidence="1 2">JCM 7356</strain>
    </source>
</reference>
<proteinExistence type="predicted"/>
<evidence type="ECO:0000313" key="2">
    <source>
        <dbReference type="Proteomes" id="UP001500305"/>
    </source>
</evidence>
<gene>
    <name evidence="1" type="ORF">GCM10010430_42850</name>
</gene>
<organism evidence="1 2">
    <name type="scientific">Kitasatospora cystarginea</name>
    <dbReference type="NCBI Taxonomy" id="58350"/>
    <lineage>
        <taxon>Bacteria</taxon>
        <taxon>Bacillati</taxon>
        <taxon>Actinomycetota</taxon>
        <taxon>Actinomycetes</taxon>
        <taxon>Kitasatosporales</taxon>
        <taxon>Streptomycetaceae</taxon>
        <taxon>Kitasatospora</taxon>
    </lineage>
</organism>
<evidence type="ECO:0000313" key="1">
    <source>
        <dbReference type="EMBL" id="GAA2254524.1"/>
    </source>
</evidence>
<dbReference type="EMBL" id="BAAATR010000019">
    <property type="protein sequence ID" value="GAA2254524.1"/>
    <property type="molecule type" value="Genomic_DNA"/>
</dbReference>
<dbReference type="Proteomes" id="UP001500305">
    <property type="component" value="Unassembled WGS sequence"/>
</dbReference>
<comment type="caution">
    <text evidence="1">The sequence shown here is derived from an EMBL/GenBank/DDBJ whole genome shotgun (WGS) entry which is preliminary data.</text>
</comment>
<protein>
    <submittedName>
        <fullName evidence="1">Uncharacterized protein</fullName>
    </submittedName>
</protein>